<keyword evidence="3" id="KW-0813">Transport</keyword>
<keyword evidence="5" id="KW-1003">Cell membrane</keyword>
<dbReference type="Pfam" id="PF00999">
    <property type="entry name" value="Na_H_Exchanger"/>
    <property type="match status" value="1"/>
</dbReference>
<protein>
    <submittedName>
        <fullName evidence="14">CPA1 family monovalent cation:H+ antiporter</fullName>
    </submittedName>
</protein>
<keyword evidence="10 12" id="KW-0472">Membrane</keyword>
<dbReference type="GO" id="GO:0051453">
    <property type="term" value="P:regulation of intracellular pH"/>
    <property type="evidence" value="ECO:0007669"/>
    <property type="project" value="TreeGrafter"/>
</dbReference>
<proteinExistence type="inferred from homology"/>
<comment type="subcellular location">
    <subcellularLocation>
        <location evidence="1">Cell membrane</location>
        <topology evidence="1">Multi-pass membrane protein</topology>
    </subcellularLocation>
</comment>
<evidence type="ECO:0000256" key="1">
    <source>
        <dbReference type="ARBA" id="ARBA00004651"/>
    </source>
</evidence>
<dbReference type="GO" id="GO:0098719">
    <property type="term" value="P:sodium ion import across plasma membrane"/>
    <property type="evidence" value="ECO:0007669"/>
    <property type="project" value="TreeGrafter"/>
</dbReference>
<evidence type="ECO:0000256" key="9">
    <source>
        <dbReference type="ARBA" id="ARBA00023065"/>
    </source>
</evidence>
<keyword evidence="9" id="KW-0406">Ion transport</keyword>
<reference evidence="14" key="1">
    <citation type="submission" date="2023-07" db="EMBL/GenBank/DDBJ databases">
        <title>Sorghum-associated microbial communities from plants grown in Nebraska, USA.</title>
        <authorList>
            <person name="Schachtman D."/>
        </authorList>
    </citation>
    <scope>NUCLEOTIDE SEQUENCE</scope>
    <source>
        <strain evidence="14">BE330</strain>
    </source>
</reference>
<evidence type="ECO:0000256" key="4">
    <source>
        <dbReference type="ARBA" id="ARBA00022449"/>
    </source>
</evidence>
<dbReference type="RefSeq" id="WP_309854263.1">
    <property type="nucleotide sequence ID" value="NZ_JAVDQJ010000004.1"/>
</dbReference>
<comment type="caution">
    <text evidence="14">The sequence shown here is derived from an EMBL/GenBank/DDBJ whole genome shotgun (WGS) entry which is preliminary data.</text>
</comment>
<dbReference type="GO" id="GO:0005886">
    <property type="term" value="C:plasma membrane"/>
    <property type="evidence" value="ECO:0007669"/>
    <property type="project" value="UniProtKB-SubCell"/>
</dbReference>
<dbReference type="AlphaFoldDB" id="A0AAE3XC07"/>
<comment type="similarity">
    <text evidence="2">Belongs to the monovalent cation:proton antiporter 1 (CPA1) transporter (TC 2.A.36) family.</text>
</comment>
<feature type="transmembrane region" description="Helical" evidence="12">
    <location>
        <begin position="6"/>
        <end position="25"/>
    </location>
</feature>
<keyword evidence="4" id="KW-0050">Antiport</keyword>
<feature type="transmembrane region" description="Helical" evidence="12">
    <location>
        <begin position="359"/>
        <end position="379"/>
    </location>
</feature>
<keyword evidence="11" id="KW-0739">Sodium transport</keyword>
<evidence type="ECO:0000256" key="8">
    <source>
        <dbReference type="ARBA" id="ARBA00023053"/>
    </source>
</evidence>
<evidence type="ECO:0000256" key="6">
    <source>
        <dbReference type="ARBA" id="ARBA00022692"/>
    </source>
</evidence>
<feature type="transmembrane region" description="Helical" evidence="12">
    <location>
        <begin position="321"/>
        <end position="347"/>
    </location>
</feature>
<keyword evidence="7 12" id="KW-1133">Transmembrane helix</keyword>
<evidence type="ECO:0000256" key="5">
    <source>
        <dbReference type="ARBA" id="ARBA00022475"/>
    </source>
</evidence>
<keyword evidence="6 12" id="KW-0812">Transmembrane</keyword>
<feature type="transmembrane region" description="Helical" evidence="12">
    <location>
        <begin position="99"/>
        <end position="125"/>
    </location>
</feature>
<evidence type="ECO:0000259" key="13">
    <source>
        <dbReference type="Pfam" id="PF00999"/>
    </source>
</evidence>
<gene>
    <name evidence="14" type="ORF">J2Y00_001722</name>
</gene>
<keyword evidence="8" id="KW-0915">Sodium</keyword>
<dbReference type="GO" id="GO:0015385">
    <property type="term" value="F:sodium:proton antiporter activity"/>
    <property type="evidence" value="ECO:0007669"/>
    <property type="project" value="InterPro"/>
</dbReference>
<feature type="transmembrane region" description="Helical" evidence="12">
    <location>
        <begin position="70"/>
        <end position="87"/>
    </location>
</feature>
<name>A0AAE3XC07_9DEIO</name>
<sequence>MTAFNLIAILLVMTATLGVVGRRLLRLPGTVGVTVAGLLVSVIITLGAHWGAAPLIDIAQAVRRVPFDEVVLQGLLSLLLFAGALGVDTKALWHARTGIAAFALLATTLSILLVGTGLYFAAQLIGLNLPFVWALLFGALISPTDPVAVLDVLKRARVPKNVEAIVAGESLFNDAVGVVAFGVIAGVAFGAHGHTMTLQPGAIALVFAQEALGGLVIGALGGLIALRLLRHVDEDALEILVTIAACVGTYALASAFHASGPLAVVVAGLLINHYAHSALHPDNHHHFEAFWRTTDELMNTFLFVLLALETVAVTFTPHRLLLGLAAIPVVLLARLLSVMVAASSVRIRGRRLAPYTKRILIWGGLRGGFAVALAFTVPAGEFKHTLLAVTYVVVVFSIVVQGLTVERLARRAAHAT</sequence>
<dbReference type="Gene3D" id="6.10.140.1330">
    <property type="match status" value="1"/>
</dbReference>
<evidence type="ECO:0000313" key="14">
    <source>
        <dbReference type="EMBL" id="MDR6218159.1"/>
    </source>
</evidence>
<feature type="transmembrane region" description="Helical" evidence="12">
    <location>
        <begin position="32"/>
        <end position="50"/>
    </location>
</feature>
<evidence type="ECO:0000256" key="2">
    <source>
        <dbReference type="ARBA" id="ARBA00007367"/>
    </source>
</evidence>
<dbReference type="Proteomes" id="UP001185331">
    <property type="component" value="Unassembled WGS sequence"/>
</dbReference>
<dbReference type="InterPro" id="IPR006153">
    <property type="entry name" value="Cation/H_exchanger_TM"/>
</dbReference>
<evidence type="ECO:0000256" key="12">
    <source>
        <dbReference type="SAM" id="Phobius"/>
    </source>
</evidence>
<evidence type="ECO:0000256" key="10">
    <source>
        <dbReference type="ARBA" id="ARBA00023136"/>
    </source>
</evidence>
<dbReference type="InterPro" id="IPR018422">
    <property type="entry name" value="Cation/H_exchanger_CPA1"/>
</dbReference>
<organism evidence="14 15">
    <name type="scientific">Deinococcus soli</name>
    <name type="common">ex Cha et al. 2016</name>
    <dbReference type="NCBI Taxonomy" id="1309411"/>
    <lineage>
        <taxon>Bacteria</taxon>
        <taxon>Thermotogati</taxon>
        <taxon>Deinococcota</taxon>
        <taxon>Deinococci</taxon>
        <taxon>Deinococcales</taxon>
        <taxon>Deinococcaceae</taxon>
        <taxon>Deinococcus</taxon>
    </lineage>
</organism>
<feature type="transmembrane region" description="Helical" evidence="12">
    <location>
        <begin position="385"/>
        <end position="405"/>
    </location>
</feature>
<evidence type="ECO:0000256" key="11">
    <source>
        <dbReference type="ARBA" id="ARBA00023201"/>
    </source>
</evidence>
<accession>A0AAE3XC07</accession>
<evidence type="ECO:0000313" key="15">
    <source>
        <dbReference type="Proteomes" id="UP001185331"/>
    </source>
</evidence>
<feature type="transmembrane region" description="Helical" evidence="12">
    <location>
        <begin position="171"/>
        <end position="191"/>
    </location>
</feature>
<feature type="domain" description="Cation/H+ exchanger transmembrane" evidence="13">
    <location>
        <begin position="13"/>
        <end position="409"/>
    </location>
</feature>
<dbReference type="PANTHER" id="PTHR10110:SF195">
    <property type="entry name" value="NA(+)_H(+) ANTIPORTER NHAS2"/>
    <property type="match status" value="1"/>
</dbReference>
<feature type="transmembrane region" description="Helical" evidence="12">
    <location>
        <begin position="236"/>
        <end position="253"/>
    </location>
</feature>
<evidence type="ECO:0000256" key="7">
    <source>
        <dbReference type="ARBA" id="ARBA00022989"/>
    </source>
</evidence>
<dbReference type="EMBL" id="JAVDQK010000004">
    <property type="protein sequence ID" value="MDR6218159.1"/>
    <property type="molecule type" value="Genomic_DNA"/>
</dbReference>
<feature type="transmembrane region" description="Helical" evidence="12">
    <location>
        <begin position="131"/>
        <end position="150"/>
    </location>
</feature>
<feature type="transmembrane region" description="Helical" evidence="12">
    <location>
        <begin position="211"/>
        <end position="229"/>
    </location>
</feature>
<evidence type="ECO:0000256" key="3">
    <source>
        <dbReference type="ARBA" id="ARBA00022448"/>
    </source>
</evidence>
<dbReference type="PANTHER" id="PTHR10110">
    <property type="entry name" value="SODIUM/HYDROGEN EXCHANGER"/>
    <property type="match status" value="1"/>
</dbReference>
<dbReference type="GO" id="GO:0015386">
    <property type="term" value="F:potassium:proton antiporter activity"/>
    <property type="evidence" value="ECO:0007669"/>
    <property type="project" value="TreeGrafter"/>
</dbReference>